<dbReference type="KEGG" id="lgi:LOTGIDRAFT_168555"/>
<dbReference type="EMBL" id="KB203440">
    <property type="protein sequence ID" value="ESO84687.1"/>
    <property type="molecule type" value="Genomic_DNA"/>
</dbReference>
<protein>
    <submittedName>
        <fullName evidence="1">Uncharacterized protein</fullName>
    </submittedName>
</protein>
<gene>
    <name evidence="1" type="ORF">LOTGIDRAFT_168555</name>
</gene>
<evidence type="ECO:0000313" key="1">
    <source>
        <dbReference type="EMBL" id="ESO84687.1"/>
    </source>
</evidence>
<sequence>MCVSISVLANLKFDEGCSPKLIECTANWNTSIQAAKTLDTQCTADKGYEDCLHDSEVFCTSQEKTNVETLLKLIAPKITEHCGGDLKVARDGDSLIVSGNLFHKEAAVKLKDLAPTVRRLNTGIFRRCLVEERRERVGA</sequence>
<reference evidence="1 2" key="1">
    <citation type="journal article" date="2013" name="Nature">
        <title>Insights into bilaterian evolution from three spiralian genomes.</title>
        <authorList>
            <person name="Simakov O."/>
            <person name="Marletaz F."/>
            <person name="Cho S.J."/>
            <person name="Edsinger-Gonzales E."/>
            <person name="Havlak P."/>
            <person name="Hellsten U."/>
            <person name="Kuo D.H."/>
            <person name="Larsson T."/>
            <person name="Lv J."/>
            <person name="Arendt D."/>
            <person name="Savage R."/>
            <person name="Osoegawa K."/>
            <person name="de Jong P."/>
            <person name="Grimwood J."/>
            <person name="Chapman J.A."/>
            <person name="Shapiro H."/>
            <person name="Aerts A."/>
            <person name="Otillar R.P."/>
            <person name="Terry A.Y."/>
            <person name="Boore J.L."/>
            <person name="Grigoriev I.V."/>
            <person name="Lindberg D.R."/>
            <person name="Seaver E.C."/>
            <person name="Weisblat D.A."/>
            <person name="Putnam N.H."/>
            <person name="Rokhsar D.S."/>
        </authorList>
    </citation>
    <scope>NUCLEOTIDE SEQUENCE [LARGE SCALE GENOMIC DNA]</scope>
</reference>
<name>V3ZK98_LOTGI</name>
<proteinExistence type="predicted"/>
<evidence type="ECO:0000313" key="2">
    <source>
        <dbReference type="Proteomes" id="UP000030746"/>
    </source>
</evidence>
<dbReference type="GeneID" id="20240912"/>
<keyword evidence="2" id="KW-1185">Reference proteome</keyword>
<dbReference type="CTD" id="20240912"/>
<organism evidence="1 2">
    <name type="scientific">Lottia gigantea</name>
    <name type="common">Giant owl limpet</name>
    <dbReference type="NCBI Taxonomy" id="225164"/>
    <lineage>
        <taxon>Eukaryota</taxon>
        <taxon>Metazoa</taxon>
        <taxon>Spiralia</taxon>
        <taxon>Lophotrochozoa</taxon>
        <taxon>Mollusca</taxon>
        <taxon>Gastropoda</taxon>
        <taxon>Patellogastropoda</taxon>
        <taxon>Lottioidea</taxon>
        <taxon>Lottiidae</taxon>
        <taxon>Lottia</taxon>
    </lineage>
</organism>
<dbReference type="RefSeq" id="XP_009064677.1">
    <property type="nucleotide sequence ID" value="XM_009066429.1"/>
</dbReference>
<dbReference type="AlphaFoldDB" id="V3ZK98"/>
<dbReference type="Proteomes" id="UP000030746">
    <property type="component" value="Unassembled WGS sequence"/>
</dbReference>
<dbReference type="HOGENOM" id="CLU_1847389_0_0_1"/>
<accession>V3ZK98</accession>